<dbReference type="PANTHER" id="PTHR30337">
    <property type="entry name" value="COMPONENT OF ATP-DEPENDENT DSDNA EXONUCLEASE"/>
    <property type="match status" value="1"/>
</dbReference>
<gene>
    <name evidence="1" type="primary">sbcD</name>
    <name evidence="3" type="ORF">A4R35_00390</name>
</gene>
<dbReference type="GO" id="GO:0006260">
    <property type="term" value="P:DNA replication"/>
    <property type="evidence" value="ECO:0007669"/>
    <property type="project" value="UniProtKB-KW"/>
</dbReference>
<dbReference type="OrthoDB" id="9773856at2"/>
<dbReference type="InterPro" id="IPR029052">
    <property type="entry name" value="Metallo-depent_PP-like"/>
</dbReference>
<name>A0A328V8U7_9CHLR</name>
<organism evidence="3 4">
    <name type="scientific">Thermogemmatispora tikiterensis</name>
    <dbReference type="NCBI Taxonomy" id="1825093"/>
    <lineage>
        <taxon>Bacteria</taxon>
        <taxon>Bacillati</taxon>
        <taxon>Chloroflexota</taxon>
        <taxon>Ktedonobacteria</taxon>
        <taxon>Thermogemmatisporales</taxon>
        <taxon>Thermogemmatisporaceae</taxon>
        <taxon>Thermogemmatispora</taxon>
    </lineage>
</organism>
<keyword evidence="1" id="KW-0269">Exonuclease</keyword>
<dbReference type="NCBIfam" id="TIGR00619">
    <property type="entry name" value="sbcd"/>
    <property type="match status" value="1"/>
</dbReference>
<dbReference type="InterPro" id="IPR004843">
    <property type="entry name" value="Calcineurin-like_PHP"/>
</dbReference>
<dbReference type="AlphaFoldDB" id="A0A328V8U7"/>
<proteinExistence type="inferred from homology"/>
<keyword evidence="4" id="KW-1185">Reference proteome</keyword>
<dbReference type="Gene3D" id="3.60.21.10">
    <property type="match status" value="1"/>
</dbReference>
<evidence type="ECO:0000259" key="2">
    <source>
        <dbReference type="Pfam" id="PF00149"/>
    </source>
</evidence>
<dbReference type="SUPFAM" id="SSF56300">
    <property type="entry name" value="Metallo-dependent phosphatases"/>
    <property type="match status" value="1"/>
</dbReference>
<comment type="caution">
    <text evidence="3">The sequence shown here is derived from an EMBL/GenBank/DDBJ whole genome shotgun (WGS) entry which is preliminary data.</text>
</comment>
<dbReference type="RefSeq" id="WP_112425474.1">
    <property type="nucleotide sequence ID" value="NZ_MCIF01000002.1"/>
</dbReference>
<feature type="domain" description="Calcineurin-like phosphoesterase" evidence="2">
    <location>
        <begin position="1"/>
        <end position="237"/>
    </location>
</feature>
<comment type="subunit">
    <text evidence="1">Heterodimer of SbcC and SbcD.</text>
</comment>
<keyword evidence="1" id="KW-0540">Nuclease</keyword>
<comment type="similarity">
    <text evidence="1">Belongs to the SbcD family.</text>
</comment>
<keyword evidence="1" id="KW-0255">Endonuclease</keyword>
<comment type="function">
    <text evidence="1">SbcCD cleaves DNA hairpin structures. These structures can inhibit DNA replication and are intermediates in certain DNA recombination reactions. The complex acts as a 3'-&gt;5' double strand exonuclease that can open hairpins. It also has a 5' single-strand endonuclease activity.</text>
</comment>
<dbReference type="GO" id="GO:0006310">
    <property type="term" value="P:DNA recombination"/>
    <property type="evidence" value="ECO:0007669"/>
    <property type="project" value="UniProtKB-KW"/>
</dbReference>
<accession>A0A328V8U7</accession>
<evidence type="ECO:0000256" key="1">
    <source>
        <dbReference type="RuleBase" id="RU363069"/>
    </source>
</evidence>
<dbReference type="GO" id="GO:0008408">
    <property type="term" value="F:3'-5' exonuclease activity"/>
    <property type="evidence" value="ECO:0007669"/>
    <property type="project" value="InterPro"/>
</dbReference>
<evidence type="ECO:0000313" key="3">
    <source>
        <dbReference type="EMBL" id="RAQ93968.1"/>
    </source>
</evidence>
<reference evidence="3 4" key="1">
    <citation type="submission" date="2016-08" db="EMBL/GenBank/DDBJ databases">
        <title>Analysis of Carbohydrate Active Enzymes in Thermogemmatispora T81 Reveals Carbohydrate Degradation Ability.</title>
        <authorList>
            <person name="Tomazini A."/>
            <person name="Lal S."/>
            <person name="Stott M."/>
            <person name="Henrissat B."/>
            <person name="Polikarpov I."/>
            <person name="Sparling R."/>
            <person name="Levin D.B."/>
        </authorList>
    </citation>
    <scope>NUCLEOTIDE SEQUENCE [LARGE SCALE GENOMIC DNA]</scope>
    <source>
        <strain evidence="3 4">T81</strain>
    </source>
</reference>
<dbReference type="InterPro" id="IPR004593">
    <property type="entry name" value="SbcD"/>
</dbReference>
<dbReference type="Pfam" id="PF00149">
    <property type="entry name" value="Metallophos"/>
    <property type="match status" value="1"/>
</dbReference>
<protein>
    <recommendedName>
        <fullName evidence="1">Nuclease SbcCD subunit D</fullName>
    </recommendedName>
</protein>
<dbReference type="EMBL" id="MCIF01000002">
    <property type="protein sequence ID" value="RAQ93968.1"/>
    <property type="molecule type" value="Genomic_DNA"/>
</dbReference>
<sequence>MRILHTADWHLNSRLGRQQRNPDLVRALNRVALYLEEERVDVMLVAGDLFRERSHAEQLQAGVEIIKIAFKPFIERGGTIVAICGNHDSEVFFTTLRDALDLVMPASQHGDELHSSGRLYLVPRARVLRLSDRDGQVVQFVLMPYPSSSYLRGEAGQRFETLAQRNRAIAEQFRSVLTRLQQGLESRWPSVLVSHILTRGMLAPSGHYLEESDEVRLEASDLSFPWSYVALGHVHCPQAALPNAVHMRYAGSIERLDYGERDDQKSVVLLEIKDGRLVEPPRLLPLESAPFYEVEVRNPAQELPTLPALYPDHERALVRYILHWDSSTMSVGERERLCQAIEGLFPRWYEREIRDVRSGTVTSSALTFQQSRDVLATVRHYLDLCLKDDPEPEREAMLQLAEQLFMEVEER</sequence>
<keyword evidence="1" id="KW-0235">DNA replication</keyword>
<dbReference type="GO" id="GO:0004519">
    <property type="term" value="F:endonuclease activity"/>
    <property type="evidence" value="ECO:0007669"/>
    <property type="project" value="UniProtKB-KW"/>
</dbReference>
<dbReference type="Proteomes" id="UP000248706">
    <property type="component" value="Unassembled WGS sequence"/>
</dbReference>
<keyword evidence="1" id="KW-0378">Hydrolase</keyword>
<dbReference type="PANTHER" id="PTHR30337:SF0">
    <property type="entry name" value="NUCLEASE SBCCD SUBUNIT D"/>
    <property type="match status" value="1"/>
</dbReference>
<dbReference type="InterPro" id="IPR050535">
    <property type="entry name" value="DNA_Repair-Maintenance_Comp"/>
</dbReference>
<evidence type="ECO:0000313" key="4">
    <source>
        <dbReference type="Proteomes" id="UP000248706"/>
    </source>
</evidence>
<keyword evidence="1" id="KW-0233">DNA recombination</keyword>